<proteinExistence type="predicted"/>
<name>A0A8H7A8C8_9EURO</name>
<comment type="caution">
    <text evidence="1">The sequence shown here is derived from an EMBL/GenBank/DDBJ whole genome shotgun (WGS) entry which is preliminary data.</text>
</comment>
<reference evidence="1" key="1">
    <citation type="submission" date="2020-02" db="EMBL/GenBank/DDBJ databases">
        <authorList>
            <person name="Palmer J.M."/>
        </authorList>
    </citation>
    <scope>NUCLEOTIDE SEQUENCE</scope>
    <source>
        <strain evidence="1">EPUS1.4</strain>
        <tissue evidence="1">Thallus</tissue>
    </source>
</reference>
<protein>
    <submittedName>
        <fullName evidence="1">Uncharacterized protein</fullName>
    </submittedName>
</protein>
<gene>
    <name evidence="1" type="ORF">GJ744_002227</name>
</gene>
<sequence>MSMEHYEVPRDSLQLFQRKLDKISKSVLDNLVDARIVNERGMLSPELPEAGGAETLAILTDNPAEASIEGVRLAED</sequence>
<evidence type="ECO:0000313" key="2">
    <source>
        <dbReference type="Proteomes" id="UP000606974"/>
    </source>
</evidence>
<keyword evidence="2" id="KW-1185">Reference proteome</keyword>
<dbReference type="EMBL" id="JAACFV010000138">
    <property type="protein sequence ID" value="KAF7504423.1"/>
    <property type="molecule type" value="Genomic_DNA"/>
</dbReference>
<dbReference type="AlphaFoldDB" id="A0A8H7A8C8"/>
<organism evidence="1 2">
    <name type="scientific">Endocarpon pusillum</name>
    <dbReference type="NCBI Taxonomy" id="364733"/>
    <lineage>
        <taxon>Eukaryota</taxon>
        <taxon>Fungi</taxon>
        <taxon>Dikarya</taxon>
        <taxon>Ascomycota</taxon>
        <taxon>Pezizomycotina</taxon>
        <taxon>Eurotiomycetes</taxon>
        <taxon>Chaetothyriomycetidae</taxon>
        <taxon>Verrucariales</taxon>
        <taxon>Verrucariaceae</taxon>
        <taxon>Endocarpon</taxon>
    </lineage>
</organism>
<evidence type="ECO:0000313" key="1">
    <source>
        <dbReference type="EMBL" id="KAF7504423.1"/>
    </source>
</evidence>
<accession>A0A8H7A8C8</accession>
<dbReference type="Proteomes" id="UP000606974">
    <property type="component" value="Unassembled WGS sequence"/>
</dbReference>